<sequence>MGQNITKIRVFCFILEKKPRKRKALNENTEVTMKPNFIVDDINDEYGDEELTIKAIKEFEFDDEDNGFETVCAICDDGGDLSCFEGKCLRAFHAPIKSVESKYESLGLRAEIMQISQHSVSDCHDAESDRHDAESDLYLL</sequence>
<dbReference type="AlphaFoldDB" id="A0A118K4U1"/>
<evidence type="ECO:0000313" key="3">
    <source>
        <dbReference type="Proteomes" id="UP000243975"/>
    </source>
</evidence>
<dbReference type="PANTHER" id="PTHR46235">
    <property type="entry name" value="PHD FINGER-CONTAINING PROTEIN DDB_G0268158"/>
    <property type="match status" value="1"/>
</dbReference>
<dbReference type="Proteomes" id="UP000243975">
    <property type="component" value="Unassembled WGS sequence"/>
</dbReference>
<evidence type="ECO:0000313" key="2">
    <source>
        <dbReference type="EMBL" id="KVI08053.1"/>
    </source>
</evidence>
<feature type="compositionally biased region" description="Basic and acidic residues" evidence="1">
    <location>
        <begin position="121"/>
        <end position="134"/>
    </location>
</feature>
<protein>
    <submittedName>
        <fullName evidence="2">Uncharacterized protein</fullName>
    </submittedName>
</protein>
<keyword evidence="3" id="KW-1185">Reference proteome</keyword>
<feature type="region of interest" description="Disordered" evidence="1">
    <location>
        <begin position="121"/>
        <end position="140"/>
    </location>
</feature>
<proteinExistence type="predicted"/>
<dbReference type="STRING" id="59895.A0A118K4U1"/>
<comment type="caution">
    <text evidence="2">The sequence shown here is derived from an EMBL/GenBank/DDBJ whole genome shotgun (WGS) entry which is preliminary data.</text>
</comment>
<name>A0A118K4U1_CYNCS</name>
<reference evidence="2 3" key="1">
    <citation type="journal article" date="2016" name="Sci. Rep.">
        <title>The genome sequence of the outbreeding globe artichoke constructed de novo incorporating a phase-aware low-pass sequencing strategy of F1 progeny.</title>
        <authorList>
            <person name="Scaglione D."/>
            <person name="Reyes-Chin-Wo S."/>
            <person name="Acquadro A."/>
            <person name="Froenicke L."/>
            <person name="Portis E."/>
            <person name="Beitel C."/>
            <person name="Tirone M."/>
            <person name="Mauro R."/>
            <person name="Lo Monaco A."/>
            <person name="Mauromicale G."/>
            <person name="Faccioli P."/>
            <person name="Cattivelli L."/>
            <person name="Rieseberg L."/>
            <person name="Michelmore R."/>
            <person name="Lanteri S."/>
        </authorList>
    </citation>
    <scope>NUCLEOTIDE SEQUENCE [LARGE SCALE GENOMIC DNA]</scope>
    <source>
        <strain evidence="2">2C</strain>
    </source>
</reference>
<dbReference type="PANTHER" id="PTHR46235:SF3">
    <property type="entry name" value="PHD FINGER-CONTAINING PROTEIN DDB_G0268158"/>
    <property type="match status" value="1"/>
</dbReference>
<gene>
    <name evidence="2" type="ORF">Ccrd_013583</name>
</gene>
<dbReference type="EMBL" id="LEKV01001376">
    <property type="protein sequence ID" value="KVI08053.1"/>
    <property type="molecule type" value="Genomic_DNA"/>
</dbReference>
<accession>A0A118K4U1</accession>
<evidence type="ECO:0000256" key="1">
    <source>
        <dbReference type="SAM" id="MobiDB-lite"/>
    </source>
</evidence>
<dbReference type="Gramene" id="KVI08053">
    <property type="protein sequence ID" value="KVI08053"/>
    <property type="gene ID" value="Ccrd_013583"/>
</dbReference>
<organism evidence="2 3">
    <name type="scientific">Cynara cardunculus var. scolymus</name>
    <name type="common">Globe artichoke</name>
    <name type="synonym">Cynara scolymus</name>
    <dbReference type="NCBI Taxonomy" id="59895"/>
    <lineage>
        <taxon>Eukaryota</taxon>
        <taxon>Viridiplantae</taxon>
        <taxon>Streptophyta</taxon>
        <taxon>Embryophyta</taxon>
        <taxon>Tracheophyta</taxon>
        <taxon>Spermatophyta</taxon>
        <taxon>Magnoliopsida</taxon>
        <taxon>eudicotyledons</taxon>
        <taxon>Gunneridae</taxon>
        <taxon>Pentapetalae</taxon>
        <taxon>asterids</taxon>
        <taxon>campanulids</taxon>
        <taxon>Asterales</taxon>
        <taxon>Asteraceae</taxon>
        <taxon>Carduoideae</taxon>
        <taxon>Cardueae</taxon>
        <taxon>Carduinae</taxon>
        <taxon>Cynara</taxon>
    </lineage>
</organism>